<dbReference type="AlphaFoldDB" id="A0A2H3T5C7"/>
<protein>
    <submittedName>
        <fullName evidence="2">Uncharacterized protein</fullName>
    </submittedName>
</protein>
<feature type="transmembrane region" description="Helical" evidence="1">
    <location>
        <begin position="12"/>
        <end position="31"/>
    </location>
</feature>
<sequence length="79" mass="8841">MANRDGKAERNAVSALWIYALTFADVITMSIHCNHALPYESLINSEEYPLLEQPLSTMFPWGSCVPPVKSRYLEAALTP</sequence>
<reference evidence="3" key="1">
    <citation type="submission" date="2016-09" db="EMBL/GenBank/DDBJ databases">
        <authorList>
            <person name="Guldener U."/>
        </authorList>
    </citation>
    <scope>NUCLEOTIDE SEQUENCE [LARGE SCALE GENOMIC DNA]</scope>
    <source>
        <strain evidence="3">V64-1</strain>
    </source>
</reference>
<evidence type="ECO:0000256" key="1">
    <source>
        <dbReference type="SAM" id="Phobius"/>
    </source>
</evidence>
<evidence type="ECO:0000313" key="2">
    <source>
        <dbReference type="EMBL" id="SCO83932.1"/>
    </source>
</evidence>
<dbReference type="EMBL" id="FMJY01000004">
    <property type="protein sequence ID" value="SCO83932.1"/>
    <property type="molecule type" value="Genomic_DNA"/>
</dbReference>
<dbReference type="VEuPathDB" id="FungiDB:FOMG_05640"/>
<gene>
    <name evidence="2" type="ORF">FRV6_08059</name>
</gene>
<keyword evidence="1" id="KW-1133">Transmembrane helix</keyword>
<keyword evidence="1" id="KW-0472">Membrane</keyword>
<name>A0A2H3T5C7_FUSOX</name>
<keyword evidence="1" id="KW-0812">Transmembrane</keyword>
<accession>A0A2H3T5C7</accession>
<dbReference type="Proteomes" id="UP000219369">
    <property type="component" value="Unassembled WGS sequence"/>
</dbReference>
<proteinExistence type="predicted"/>
<evidence type="ECO:0000313" key="3">
    <source>
        <dbReference type="Proteomes" id="UP000219369"/>
    </source>
</evidence>
<organism evidence="2 3">
    <name type="scientific">Fusarium oxysporum</name>
    <name type="common">Fusarium vascular wilt</name>
    <dbReference type="NCBI Taxonomy" id="5507"/>
    <lineage>
        <taxon>Eukaryota</taxon>
        <taxon>Fungi</taxon>
        <taxon>Dikarya</taxon>
        <taxon>Ascomycota</taxon>
        <taxon>Pezizomycotina</taxon>
        <taxon>Sordariomycetes</taxon>
        <taxon>Hypocreomycetidae</taxon>
        <taxon>Hypocreales</taxon>
        <taxon>Nectriaceae</taxon>
        <taxon>Fusarium</taxon>
        <taxon>Fusarium oxysporum species complex</taxon>
    </lineage>
</organism>
<dbReference type="OrthoDB" id="10271186at2759"/>
<dbReference type="VEuPathDB" id="FungiDB:FOZG_05797"/>